<evidence type="ECO:0000313" key="4">
    <source>
        <dbReference type="Proteomes" id="UP000502756"/>
    </source>
</evidence>
<dbReference type="Proteomes" id="UP000502756">
    <property type="component" value="Chromosome"/>
</dbReference>
<dbReference type="InterPro" id="IPR011089">
    <property type="entry name" value="GmrSD_C"/>
</dbReference>
<sequence>MDSQLQSISKLFTERLYRIPDYQRGYAWGEKQLKDYWSDIQQLEEGKNHYIGVLTLEAVSKLSFDQWLDDKWIIESKSFTPYYVVDGQQRLTTTVILIQAITELTLGTNKLNYTSIEEIRKKFIYDSKDEGISRSYIFGYEKDNPSYEFLKNKIFQETSNSGYIGEETIYTLNLEYARSFFIEKLRELSVEEVEKIYKKITQNLLFNTYTISSDIDVFVAFETMNNRGKPLSNLELLKNRLIYISTKFNASDYEKEKLRRVINDCWKSLYHFLGKNKKKPLNDDLFLSNHFFMYFGKEVKKEKQEDIINRRIANVYRDTYVDYLLETKFTTKNIINVSSSSALTLNDVYKYSESLQSTIKIWYDFFNPLQSTIFLEEEKYLLDKLNRVGIKLFLPLLTLFYSKNPTKKESIKFLELLERYYFISSITGPRFSIGQSEIYYYTLHFCNRRSVISSIINFYEERIASITEDPEKFQDILIERFNMRSFYGWDAIRYFLYEYEQSLRLKSKTSHDKLLWDVLDLPISNEDFITVEHIYPQESSKECWNIINKRFRPKERKILVNSLGNLLPLSKPKNSSLQNECFSSKVDSKGTIGYRYGSFSENQVSAYKDWTAETILDRGLKMLDFMEENWGLPLGTRDRKVQLLGLKFVEKQPSI</sequence>
<dbReference type="Pfam" id="PF07510">
    <property type="entry name" value="GmrSD_C"/>
    <property type="match status" value="1"/>
</dbReference>
<dbReference type="PANTHER" id="PTHR35149">
    <property type="entry name" value="SLL5132 PROTEIN"/>
    <property type="match status" value="1"/>
</dbReference>
<accession>A0A6M5YAI2</accession>
<feature type="domain" description="GmrSD restriction endonucleases C-terminal" evidence="2">
    <location>
        <begin position="474"/>
        <end position="623"/>
    </location>
</feature>
<dbReference type="RefSeq" id="WP_171740058.1">
    <property type="nucleotide sequence ID" value="NZ_CP053435.1"/>
</dbReference>
<gene>
    <name evidence="3" type="ORF">HNV11_12925</name>
</gene>
<reference evidence="3 4" key="1">
    <citation type="submission" date="2020-05" db="EMBL/GenBank/DDBJ databases">
        <title>Genome sequencing of Spirosoma sp. TS118.</title>
        <authorList>
            <person name="Lee J.-H."/>
            <person name="Jeong S."/>
            <person name="Zhao L."/>
            <person name="Jung J.-H."/>
            <person name="Kim M.-K."/>
            <person name="Lim S."/>
        </authorList>
    </citation>
    <scope>NUCLEOTIDE SEQUENCE [LARGE SCALE GENOMIC DNA]</scope>
    <source>
        <strain evidence="3 4">TS118</strain>
    </source>
</reference>
<dbReference type="InterPro" id="IPR004919">
    <property type="entry name" value="GmrSD_N"/>
</dbReference>
<dbReference type="EMBL" id="CP053435">
    <property type="protein sequence ID" value="QJW90213.1"/>
    <property type="molecule type" value="Genomic_DNA"/>
</dbReference>
<organism evidence="3 4">
    <name type="scientific">Spirosoma taeanense</name>
    <dbReference type="NCBI Taxonomy" id="2735870"/>
    <lineage>
        <taxon>Bacteria</taxon>
        <taxon>Pseudomonadati</taxon>
        <taxon>Bacteroidota</taxon>
        <taxon>Cytophagia</taxon>
        <taxon>Cytophagales</taxon>
        <taxon>Cytophagaceae</taxon>
        <taxon>Spirosoma</taxon>
    </lineage>
</organism>
<protein>
    <submittedName>
        <fullName evidence="3">DUF262 domain-containing protein</fullName>
    </submittedName>
</protein>
<dbReference type="PANTHER" id="PTHR35149:SF1">
    <property type="entry name" value="DUF5655 DOMAIN-CONTAINING PROTEIN"/>
    <property type="match status" value="1"/>
</dbReference>
<evidence type="ECO:0000313" key="3">
    <source>
        <dbReference type="EMBL" id="QJW90213.1"/>
    </source>
</evidence>
<evidence type="ECO:0000259" key="1">
    <source>
        <dbReference type="Pfam" id="PF03235"/>
    </source>
</evidence>
<name>A0A6M5YAI2_9BACT</name>
<proteinExistence type="predicted"/>
<evidence type="ECO:0000259" key="2">
    <source>
        <dbReference type="Pfam" id="PF07510"/>
    </source>
</evidence>
<feature type="domain" description="GmrSD restriction endonucleases N-terminal" evidence="1">
    <location>
        <begin position="8"/>
        <end position="241"/>
    </location>
</feature>
<dbReference type="KEGG" id="stae:HNV11_12925"/>
<dbReference type="AlphaFoldDB" id="A0A6M5YAI2"/>
<keyword evidence="4" id="KW-1185">Reference proteome</keyword>
<dbReference type="Pfam" id="PF03235">
    <property type="entry name" value="GmrSD_N"/>
    <property type="match status" value="1"/>
</dbReference>